<reference evidence="13 14" key="1">
    <citation type="journal article" date="2015" name="Genome Biol. Evol.">
        <title>Comparative Genomics of a Bacterivorous Green Alga Reveals Evolutionary Causalities and Consequences of Phago-Mixotrophic Mode of Nutrition.</title>
        <authorList>
            <person name="Burns J.A."/>
            <person name="Paasch A."/>
            <person name="Narechania A."/>
            <person name="Kim E."/>
        </authorList>
    </citation>
    <scope>NUCLEOTIDE SEQUENCE [LARGE SCALE GENOMIC DNA]</scope>
    <source>
        <strain evidence="13 14">PLY_AMNH</strain>
    </source>
</reference>
<dbReference type="EMBL" id="LGRX02008507">
    <property type="protein sequence ID" value="KAK3273365.1"/>
    <property type="molecule type" value="Genomic_DNA"/>
</dbReference>
<keyword evidence="8" id="KW-0539">Nucleus</keyword>
<dbReference type="PANTHER" id="PTHR12415:SF0">
    <property type="entry name" value="TYROSYL-DNA PHOSPHODIESTERASE 1"/>
    <property type="match status" value="1"/>
</dbReference>
<protein>
    <recommendedName>
        <fullName evidence="15">Tyrosyl-DNA phosphodiesterase 1</fullName>
    </recommendedName>
</protein>
<proteinExistence type="inferred from homology"/>
<evidence type="ECO:0000256" key="2">
    <source>
        <dbReference type="ARBA" id="ARBA00010205"/>
    </source>
</evidence>
<evidence type="ECO:0000256" key="7">
    <source>
        <dbReference type="ARBA" id="ARBA00023204"/>
    </source>
</evidence>
<organism evidence="13 14">
    <name type="scientific">Cymbomonas tetramitiformis</name>
    <dbReference type="NCBI Taxonomy" id="36881"/>
    <lineage>
        <taxon>Eukaryota</taxon>
        <taxon>Viridiplantae</taxon>
        <taxon>Chlorophyta</taxon>
        <taxon>Pyramimonadophyceae</taxon>
        <taxon>Pyramimonadales</taxon>
        <taxon>Pyramimonadaceae</taxon>
        <taxon>Cymbomonas</taxon>
    </lineage>
</organism>
<dbReference type="GO" id="GO:0003690">
    <property type="term" value="F:double-stranded DNA binding"/>
    <property type="evidence" value="ECO:0007669"/>
    <property type="project" value="TreeGrafter"/>
</dbReference>
<dbReference type="Gene3D" id="3.30.870.10">
    <property type="entry name" value="Endonuclease Chain A"/>
    <property type="match status" value="1"/>
</dbReference>
<feature type="active site" description="Proton donor/acceptor" evidence="9">
    <location>
        <position position="161"/>
    </location>
</feature>
<keyword evidence="7" id="KW-0234">DNA repair</keyword>
<gene>
    <name evidence="13" type="ORF">CYMTET_18388</name>
</gene>
<keyword evidence="3" id="KW-0540">Nuclease</keyword>
<dbReference type="InterPro" id="IPR010347">
    <property type="entry name" value="Tdp1"/>
</dbReference>
<comment type="caution">
    <text evidence="13">The sequence shown here is derived from an EMBL/GenBank/DDBJ whole genome shotgun (WGS) entry which is preliminary data.</text>
</comment>
<dbReference type="GO" id="GO:0005634">
    <property type="term" value="C:nucleus"/>
    <property type="evidence" value="ECO:0007669"/>
    <property type="project" value="UniProtKB-SubCell"/>
</dbReference>
<evidence type="ECO:0000256" key="4">
    <source>
        <dbReference type="ARBA" id="ARBA00022763"/>
    </source>
</evidence>
<evidence type="ECO:0000256" key="5">
    <source>
        <dbReference type="ARBA" id="ARBA00022801"/>
    </source>
</evidence>
<evidence type="ECO:0000313" key="14">
    <source>
        <dbReference type="Proteomes" id="UP001190700"/>
    </source>
</evidence>
<keyword evidence="4" id="KW-0227">DNA damage</keyword>
<evidence type="ECO:0000256" key="9">
    <source>
        <dbReference type="PIRSR" id="PIRSR610347-1"/>
    </source>
</evidence>
<accession>A0AAE0L6D0</accession>
<evidence type="ECO:0000256" key="10">
    <source>
        <dbReference type="PIRSR" id="PIRSR610347-2"/>
    </source>
</evidence>
<evidence type="ECO:0000256" key="8">
    <source>
        <dbReference type="ARBA" id="ARBA00023242"/>
    </source>
</evidence>
<evidence type="ECO:0000313" key="13">
    <source>
        <dbReference type="EMBL" id="KAK3273365.1"/>
    </source>
</evidence>
<dbReference type="Pfam" id="PF06087">
    <property type="entry name" value="Tyr-DNA_phospho"/>
    <property type="match status" value="1"/>
</dbReference>
<dbReference type="Proteomes" id="UP001190700">
    <property type="component" value="Unassembled WGS sequence"/>
</dbReference>
<keyword evidence="6" id="KW-0269">Exonuclease</keyword>
<feature type="binding site" evidence="10">
    <location>
        <position position="163"/>
    </location>
    <ligand>
        <name>substrate</name>
    </ligand>
</feature>
<dbReference type="AlphaFoldDB" id="A0AAE0L6D0"/>
<evidence type="ECO:0000256" key="3">
    <source>
        <dbReference type="ARBA" id="ARBA00022722"/>
    </source>
</evidence>
<feature type="non-terminal residue" evidence="13">
    <location>
        <position position="1"/>
    </location>
</feature>
<dbReference type="PANTHER" id="PTHR12415">
    <property type="entry name" value="TYROSYL-DNA PHOSPHODIESTERASE 1"/>
    <property type="match status" value="1"/>
</dbReference>
<sequence length="375" mass="41427">VRLVASVPGYHRNEHLNRWGHMKLRAILAAEAFSAEFRKAPLVCQFSSLGSLNPQWLKQFTESLSAGHVESSGAARGMQDGPREGGVMPNQQQLGEVDEQLGEGALQLIWPTVEDVRISSEGYSAGCSIPGPAKNVQKEFLSGLWHRWNAAACGRQRAMPHIKSFCRYHGAHLAWFLLTSSNLSQAAWGALQKRDTQLMVRSYELGVVYLPSTLHAAQKTSGTLFCCSGRHSSFPLSHWQGISASQTPPAGPSSNADNNAEGAANTNGPYTSLQLIHRWPAPGLESCISPGAMRITVQVPYELPPEPYRRGQDEPWKWDVRYRMADWKGCHEAAEASHYDHVKVRAVTDFTCRSETMLTCPAREGVWVLHLSIKS</sequence>
<evidence type="ECO:0000256" key="12">
    <source>
        <dbReference type="SAM" id="MobiDB-lite"/>
    </source>
</evidence>
<dbReference type="SUPFAM" id="SSF56024">
    <property type="entry name" value="Phospholipase D/nuclease"/>
    <property type="match status" value="1"/>
</dbReference>
<evidence type="ECO:0000256" key="11">
    <source>
        <dbReference type="PIRSR" id="PIRSR610347-3"/>
    </source>
</evidence>
<feature type="region of interest" description="Disordered" evidence="12">
    <location>
        <begin position="69"/>
        <end position="90"/>
    </location>
</feature>
<keyword evidence="14" id="KW-1185">Reference proteome</keyword>
<dbReference type="GO" id="GO:0017005">
    <property type="term" value="F:3'-tyrosyl-DNA phosphodiesterase activity"/>
    <property type="evidence" value="ECO:0007669"/>
    <property type="project" value="TreeGrafter"/>
</dbReference>
<comment type="similarity">
    <text evidence="2">Belongs to the tyrosyl-DNA phosphodiesterase family.</text>
</comment>
<evidence type="ECO:0000256" key="6">
    <source>
        <dbReference type="ARBA" id="ARBA00022839"/>
    </source>
</evidence>
<evidence type="ECO:0008006" key="15">
    <source>
        <dbReference type="Google" id="ProtNLM"/>
    </source>
</evidence>
<feature type="site" description="Interaction with DNA" evidence="11">
    <location>
        <position position="184"/>
    </location>
</feature>
<dbReference type="GO" id="GO:0004527">
    <property type="term" value="F:exonuclease activity"/>
    <property type="evidence" value="ECO:0007669"/>
    <property type="project" value="UniProtKB-KW"/>
</dbReference>
<name>A0AAE0L6D0_9CHLO</name>
<evidence type="ECO:0000256" key="1">
    <source>
        <dbReference type="ARBA" id="ARBA00004123"/>
    </source>
</evidence>
<feature type="region of interest" description="Disordered" evidence="12">
    <location>
        <begin position="244"/>
        <end position="264"/>
    </location>
</feature>
<dbReference type="GO" id="GO:0003697">
    <property type="term" value="F:single-stranded DNA binding"/>
    <property type="evidence" value="ECO:0007669"/>
    <property type="project" value="TreeGrafter"/>
</dbReference>
<keyword evidence="5" id="KW-0378">Hydrolase</keyword>
<dbReference type="GO" id="GO:0006281">
    <property type="term" value="P:DNA repair"/>
    <property type="evidence" value="ECO:0007669"/>
    <property type="project" value="UniProtKB-KW"/>
</dbReference>
<comment type="subcellular location">
    <subcellularLocation>
        <location evidence="1">Nucleus</location>
    </subcellularLocation>
</comment>